<dbReference type="SUPFAM" id="SSF81321">
    <property type="entry name" value="Family A G protein-coupled receptor-like"/>
    <property type="match status" value="1"/>
</dbReference>
<feature type="transmembrane region" description="Helical" evidence="1">
    <location>
        <begin position="133"/>
        <end position="155"/>
    </location>
</feature>
<keyword evidence="1" id="KW-0472">Membrane</keyword>
<feature type="transmembrane region" description="Helical" evidence="1">
    <location>
        <begin position="6"/>
        <end position="30"/>
    </location>
</feature>
<dbReference type="PANTHER" id="PTHR45907">
    <property type="entry name" value="SERPENTINE RECEPTOR, CLASS J"/>
    <property type="match status" value="1"/>
</dbReference>
<dbReference type="EMBL" id="GL379909">
    <property type="protein sequence ID" value="EGT34033.1"/>
    <property type="molecule type" value="Genomic_DNA"/>
</dbReference>
<dbReference type="Proteomes" id="UP000008068">
    <property type="component" value="Unassembled WGS sequence"/>
</dbReference>
<dbReference type="eggNOG" id="ENOG502TGH0">
    <property type="taxonomic scope" value="Eukaryota"/>
</dbReference>
<name>G0NM75_CAEBE</name>
<dbReference type="OMA" id="FFDPVAI"/>
<keyword evidence="1" id="KW-1133">Transmembrane helix</keyword>
<feature type="transmembrane region" description="Helical" evidence="1">
    <location>
        <begin position="285"/>
        <end position="307"/>
    </location>
</feature>
<gene>
    <name evidence="2" type="ORF">CAEBREN_07063</name>
</gene>
<dbReference type="AlphaFoldDB" id="G0NM75"/>
<dbReference type="OrthoDB" id="5788320at2759"/>
<reference evidence="3" key="1">
    <citation type="submission" date="2011-07" db="EMBL/GenBank/DDBJ databases">
        <authorList>
            <consortium name="Caenorhabditis brenneri Sequencing and Analysis Consortium"/>
            <person name="Wilson R.K."/>
        </authorList>
    </citation>
    <scope>NUCLEOTIDE SEQUENCE [LARGE SCALE GENOMIC DNA]</scope>
    <source>
        <strain evidence="3">PB2801</strain>
    </source>
</reference>
<dbReference type="HOGENOM" id="CLU_036335_0_0_1"/>
<evidence type="ECO:0000313" key="2">
    <source>
        <dbReference type="EMBL" id="EGT34033.1"/>
    </source>
</evidence>
<evidence type="ECO:0000313" key="3">
    <source>
        <dbReference type="Proteomes" id="UP000008068"/>
    </source>
</evidence>
<keyword evidence="3" id="KW-1185">Reference proteome</keyword>
<organism evidence="3">
    <name type="scientific">Caenorhabditis brenneri</name>
    <name type="common">Nematode worm</name>
    <dbReference type="NCBI Taxonomy" id="135651"/>
    <lineage>
        <taxon>Eukaryota</taxon>
        <taxon>Metazoa</taxon>
        <taxon>Ecdysozoa</taxon>
        <taxon>Nematoda</taxon>
        <taxon>Chromadorea</taxon>
        <taxon>Rhabditida</taxon>
        <taxon>Rhabditina</taxon>
        <taxon>Rhabditomorpha</taxon>
        <taxon>Rhabditoidea</taxon>
        <taxon>Rhabditidae</taxon>
        <taxon>Peloderinae</taxon>
        <taxon>Caenorhabditis</taxon>
    </lineage>
</organism>
<dbReference type="Pfam" id="PF10319">
    <property type="entry name" value="7TM_GPCR_Srj"/>
    <property type="match status" value="1"/>
</dbReference>
<dbReference type="PANTHER" id="PTHR45907:SF21">
    <property type="entry name" value="SERPENTINE RECEPTOR, CLASS J"/>
    <property type="match status" value="1"/>
</dbReference>
<dbReference type="STRING" id="135651.G0NM75"/>
<dbReference type="InterPro" id="IPR019423">
    <property type="entry name" value="7TM_GPCR_serpentine_rcpt_Srj"/>
</dbReference>
<dbReference type="InParanoid" id="G0NM75"/>
<accession>G0NM75</accession>
<feature type="transmembrane region" description="Helical" evidence="1">
    <location>
        <begin position="90"/>
        <end position="112"/>
    </location>
</feature>
<proteinExistence type="predicted"/>
<protein>
    <submittedName>
        <fullName evidence="2">Uncharacterized protein</fullName>
    </submittedName>
</protein>
<feature type="transmembrane region" description="Helical" evidence="1">
    <location>
        <begin position="253"/>
        <end position="273"/>
    </location>
</feature>
<sequence>MYIGWIPHYIPILFGLLAFLVNPIFVYLVFTGKSMILGNYRFLLLYFAIFNVVYSILEIAVPIGVSGYRYCFYLFLTDGFFEKSSVFNHYILTIRCSMLSCSYAILVSHFVYRYLVIQSSKYTNTRFPHFMAGSFGLCFVYFLFFAWICECWVYAPDYLKEYFREDFIREYGSDPKNFNMFTGIYNEANSEDIIRTWCGVIMLVILSGGSISVYFFFGYKIMKKLNEAGALASMSQDTATLQRKLLKALTVQTIIPICISFAPSVVVWLSPVFNVSMGRIYNHTGTVALSAFPFFDPVAIIFFLPVLRHRLYKAKPSEIPTRSVSVTMTTLHIP</sequence>
<evidence type="ECO:0000256" key="1">
    <source>
        <dbReference type="SAM" id="Phobius"/>
    </source>
</evidence>
<feature type="transmembrane region" description="Helical" evidence="1">
    <location>
        <begin position="42"/>
        <end position="70"/>
    </location>
</feature>
<keyword evidence="1" id="KW-0812">Transmembrane</keyword>
<feature type="transmembrane region" description="Helical" evidence="1">
    <location>
        <begin position="194"/>
        <end position="217"/>
    </location>
</feature>